<sequence length="359" mass="38634">MAMGARIAHIDDEGTGLYSVDSTGTRAFAGFYDPRPEVNTQYVTPAIYDPRDGALIGALDEVAASSSPEFSPEFSPDGKLLAYPTFPRAKVQLFSSEDGSLVRELTTDVSAPFDWLVPVPLGFSADGTQYAYGYRHDRGGILVWNVADGSLVSHLAAEGEGAETWVPLGWDHEGGFAVQKIINDTATGMVTNASLERWSQDGGKAMLSDLAGVIDTVSLKSITFPGVPVVFMSDEMRLAAIDLETGAVRFKTEVEFPEIALVRNGTAFSIRPFDIESLDDFQVFDLAGNRLQILGRDLIPLAQAAVSRSGMIAAVPKNATRHTYLGQDLPKGAALYNAVWDGLDAATQQAINQDRVVRP</sequence>
<dbReference type="SUPFAM" id="SSF50969">
    <property type="entry name" value="YVTN repeat-like/Quinoprotein amine dehydrogenase"/>
    <property type="match status" value="1"/>
</dbReference>
<evidence type="ECO:0008006" key="3">
    <source>
        <dbReference type="Google" id="ProtNLM"/>
    </source>
</evidence>
<dbReference type="InterPro" id="IPR011044">
    <property type="entry name" value="Quino_amine_DH_bsu"/>
</dbReference>
<keyword evidence="2" id="KW-1185">Reference proteome</keyword>
<organism evidence="1 2">
    <name type="scientific">Paracoccus aurantiacus</name>
    <dbReference type="NCBI Taxonomy" id="2599412"/>
    <lineage>
        <taxon>Bacteria</taxon>
        <taxon>Pseudomonadati</taxon>
        <taxon>Pseudomonadota</taxon>
        <taxon>Alphaproteobacteria</taxon>
        <taxon>Rhodobacterales</taxon>
        <taxon>Paracoccaceae</taxon>
        <taxon>Paracoccus</taxon>
    </lineage>
</organism>
<evidence type="ECO:0000313" key="2">
    <source>
        <dbReference type="Proteomes" id="UP000321562"/>
    </source>
</evidence>
<dbReference type="Gene3D" id="2.130.10.10">
    <property type="entry name" value="YVTN repeat-like/Quinoprotein amine dehydrogenase"/>
    <property type="match status" value="1"/>
</dbReference>
<dbReference type="Proteomes" id="UP000321562">
    <property type="component" value="Unassembled WGS sequence"/>
</dbReference>
<reference evidence="1 2" key="1">
    <citation type="submission" date="2019-08" db="EMBL/GenBank/DDBJ databases">
        <authorList>
            <person name="Ye J."/>
        </authorList>
    </citation>
    <scope>NUCLEOTIDE SEQUENCE [LARGE SCALE GENOMIC DNA]</scope>
    <source>
        <strain evidence="1 2">TK008</strain>
    </source>
</reference>
<gene>
    <name evidence="1" type="ORF">FQV27_15320</name>
</gene>
<name>A0A5C6RZF9_9RHOB</name>
<dbReference type="EMBL" id="VOPL01000007">
    <property type="protein sequence ID" value="TXB67467.1"/>
    <property type="molecule type" value="Genomic_DNA"/>
</dbReference>
<dbReference type="InterPro" id="IPR015943">
    <property type="entry name" value="WD40/YVTN_repeat-like_dom_sf"/>
</dbReference>
<dbReference type="OrthoDB" id="7858499at2"/>
<evidence type="ECO:0000313" key="1">
    <source>
        <dbReference type="EMBL" id="TXB67467.1"/>
    </source>
</evidence>
<protein>
    <recommendedName>
        <fullName evidence="3">WD40 repeat domain-containing protein</fullName>
    </recommendedName>
</protein>
<proteinExistence type="predicted"/>
<comment type="caution">
    <text evidence="1">The sequence shown here is derived from an EMBL/GenBank/DDBJ whole genome shotgun (WGS) entry which is preliminary data.</text>
</comment>
<dbReference type="AlphaFoldDB" id="A0A5C6RZF9"/>
<accession>A0A5C6RZF9</accession>
<dbReference type="RefSeq" id="WP_147100184.1">
    <property type="nucleotide sequence ID" value="NZ_JBHUFH010000010.1"/>
</dbReference>